<evidence type="ECO:0000313" key="1">
    <source>
        <dbReference type="EMBL" id="QDU43429.1"/>
    </source>
</evidence>
<dbReference type="Proteomes" id="UP000319383">
    <property type="component" value="Chromosome"/>
</dbReference>
<accession>A0A517ZLS0</accession>
<proteinExistence type="predicted"/>
<organism evidence="1 2">
    <name type="scientific">Symmachiella dynata</name>
    <dbReference type="NCBI Taxonomy" id="2527995"/>
    <lineage>
        <taxon>Bacteria</taxon>
        <taxon>Pseudomonadati</taxon>
        <taxon>Planctomycetota</taxon>
        <taxon>Planctomycetia</taxon>
        <taxon>Planctomycetales</taxon>
        <taxon>Planctomycetaceae</taxon>
        <taxon>Symmachiella</taxon>
    </lineage>
</organism>
<gene>
    <name evidence="1" type="ORF">Mal52_19030</name>
</gene>
<dbReference type="AlphaFoldDB" id="A0A517ZLS0"/>
<keyword evidence="2" id="KW-1185">Reference proteome</keyword>
<sequence>MTVSDAKGNCLGSYCLTCHPEFQHFEEYESKKFDELVSIATDRYVEGEYDDGLVTWNSQALTVFVTLNR</sequence>
<name>A0A517ZLS0_9PLAN</name>
<reference evidence="1 2" key="1">
    <citation type="submission" date="2019-02" db="EMBL/GenBank/DDBJ databases">
        <title>Deep-cultivation of Planctomycetes and their phenomic and genomic characterization uncovers novel biology.</title>
        <authorList>
            <person name="Wiegand S."/>
            <person name="Jogler M."/>
            <person name="Boedeker C."/>
            <person name="Pinto D."/>
            <person name="Vollmers J."/>
            <person name="Rivas-Marin E."/>
            <person name="Kohn T."/>
            <person name="Peeters S.H."/>
            <person name="Heuer A."/>
            <person name="Rast P."/>
            <person name="Oberbeckmann S."/>
            <person name="Bunk B."/>
            <person name="Jeske O."/>
            <person name="Meyerdierks A."/>
            <person name="Storesund J.E."/>
            <person name="Kallscheuer N."/>
            <person name="Luecker S."/>
            <person name="Lage O.M."/>
            <person name="Pohl T."/>
            <person name="Merkel B.J."/>
            <person name="Hornburger P."/>
            <person name="Mueller R.-W."/>
            <person name="Bruemmer F."/>
            <person name="Labrenz M."/>
            <person name="Spormann A.M."/>
            <person name="Op den Camp H."/>
            <person name="Overmann J."/>
            <person name="Amann R."/>
            <person name="Jetten M.S.M."/>
            <person name="Mascher T."/>
            <person name="Medema M.H."/>
            <person name="Devos D.P."/>
            <person name="Kaster A.-K."/>
            <person name="Ovreas L."/>
            <person name="Rohde M."/>
            <person name="Galperin M.Y."/>
            <person name="Jogler C."/>
        </authorList>
    </citation>
    <scope>NUCLEOTIDE SEQUENCE [LARGE SCALE GENOMIC DNA]</scope>
    <source>
        <strain evidence="1 2">Mal52</strain>
    </source>
</reference>
<dbReference type="KEGG" id="sdyn:Mal52_19030"/>
<evidence type="ECO:0000313" key="2">
    <source>
        <dbReference type="Proteomes" id="UP000319383"/>
    </source>
</evidence>
<protein>
    <submittedName>
        <fullName evidence="1">Uncharacterized protein</fullName>
    </submittedName>
</protein>
<dbReference type="EMBL" id="CP036276">
    <property type="protein sequence ID" value="QDU43429.1"/>
    <property type="molecule type" value="Genomic_DNA"/>
</dbReference>